<dbReference type="FunFam" id="3.30.420.10:FF:000063">
    <property type="entry name" value="Retrovirus-related Pol polyprotein from transposon 297-like Protein"/>
    <property type="match status" value="1"/>
</dbReference>
<dbReference type="InterPro" id="IPR001584">
    <property type="entry name" value="Integrase_cat-core"/>
</dbReference>
<dbReference type="InterPro" id="IPR050951">
    <property type="entry name" value="Retrovirus_Pol_polyprotein"/>
</dbReference>
<feature type="region of interest" description="Disordered" evidence="6">
    <location>
        <begin position="1225"/>
        <end position="1259"/>
    </location>
</feature>
<evidence type="ECO:0000313" key="8">
    <source>
        <dbReference type="Proteomes" id="UP001152795"/>
    </source>
</evidence>
<dbReference type="Pfam" id="PF17919">
    <property type="entry name" value="RT_RNaseH_2"/>
    <property type="match status" value="1"/>
</dbReference>
<dbReference type="InterPro" id="IPR000477">
    <property type="entry name" value="RT_dom"/>
</dbReference>
<gene>
    <name evidence="7" type="ORF">PACLA_8A087122</name>
</gene>
<organism evidence="7 8">
    <name type="scientific">Paramuricea clavata</name>
    <name type="common">Red gorgonian</name>
    <name type="synonym">Violescent sea-whip</name>
    <dbReference type="NCBI Taxonomy" id="317549"/>
    <lineage>
        <taxon>Eukaryota</taxon>
        <taxon>Metazoa</taxon>
        <taxon>Cnidaria</taxon>
        <taxon>Anthozoa</taxon>
        <taxon>Octocorallia</taxon>
        <taxon>Malacalcyonacea</taxon>
        <taxon>Plexauridae</taxon>
        <taxon>Paramuricea</taxon>
    </lineage>
</organism>
<dbReference type="InterPro" id="IPR036397">
    <property type="entry name" value="RNaseH_sf"/>
</dbReference>
<feature type="compositionally biased region" description="Polar residues" evidence="6">
    <location>
        <begin position="1234"/>
        <end position="1243"/>
    </location>
</feature>
<dbReference type="PANTHER" id="PTHR37984:SF5">
    <property type="entry name" value="PROTEIN NYNRIN-LIKE"/>
    <property type="match status" value="1"/>
</dbReference>
<keyword evidence="8" id="KW-1185">Reference proteome</keyword>
<dbReference type="PROSITE" id="PS50994">
    <property type="entry name" value="INTEGRASE"/>
    <property type="match status" value="1"/>
</dbReference>
<dbReference type="Proteomes" id="UP001152795">
    <property type="component" value="Unassembled WGS sequence"/>
</dbReference>
<dbReference type="PROSITE" id="PS50878">
    <property type="entry name" value="RT_POL"/>
    <property type="match status" value="1"/>
</dbReference>
<dbReference type="FunFam" id="1.10.340.70:FF:000003">
    <property type="entry name" value="Protein CBG25708"/>
    <property type="match status" value="1"/>
</dbReference>
<dbReference type="Pfam" id="PF00078">
    <property type="entry name" value="RVT_1"/>
    <property type="match status" value="1"/>
</dbReference>
<evidence type="ECO:0000256" key="5">
    <source>
        <dbReference type="ARBA" id="ARBA00023268"/>
    </source>
</evidence>
<evidence type="ECO:0000256" key="3">
    <source>
        <dbReference type="ARBA" id="ARBA00022722"/>
    </source>
</evidence>
<dbReference type="SUPFAM" id="SSF56672">
    <property type="entry name" value="DNA/RNA polymerases"/>
    <property type="match status" value="1"/>
</dbReference>
<dbReference type="SUPFAM" id="SSF53098">
    <property type="entry name" value="Ribonuclease H-like"/>
    <property type="match status" value="1"/>
</dbReference>
<dbReference type="GO" id="GO:0015074">
    <property type="term" value="P:DNA integration"/>
    <property type="evidence" value="ECO:0007669"/>
    <property type="project" value="InterPro"/>
</dbReference>
<dbReference type="InterPro" id="IPR041577">
    <property type="entry name" value="RT_RNaseH_2"/>
</dbReference>
<proteinExistence type="predicted"/>
<evidence type="ECO:0000313" key="7">
    <source>
        <dbReference type="EMBL" id="CAB3983914.1"/>
    </source>
</evidence>
<dbReference type="FunFam" id="3.30.70.270:FF:000026">
    <property type="entry name" value="Transposon Ty3-G Gag-Pol polyprotein"/>
    <property type="match status" value="1"/>
</dbReference>
<reference evidence="7" key="1">
    <citation type="submission" date="2020-04" db="EMBL/GenBank/DDBJ databases">
        <authorList>
            <person name="Alioto T."/>
            <person name="Alioto T."/>
            <person name="Gomez Garrido J."/>
        </authorList>
    </citation>
    <scope>NUCLEOTIDE SEQUENCE</scope>
    <source>
        <strain evidence="7">A484AB</strain>
    </source>
</reference>
<dbReference type="PANTHER" id="PTHR37984">
    <property type="entry name" value="PROTEIN CBG26694"/>
    <property type="match status" value="1"/>
</dbReference>
<dbReference type="Gene3D" id="3.30.70.270">
    <property type="match status" value="2"/>
</dbReference>
<dbReference type="EMBL" id="CACRXK020000674">
    <property type="protein sequence ID" value="CAB3983914.1"/>
    <property type="molecule type" value="Genomic_DNA"/>
</dbReference>
<evidence type="ECO:0000256" key="2">
    <source>
        <dbReference type="ARBA" id="ARBA00022695"/>
    </source>
</evidence>
<dbReference type="InterPro" id="IPR043502">
    <property type="entry name" value="DNA/RNA_pol_sf"/>
</dbReference>
<dbReference type="CDD" id="cd01647">
    <property type="entry name" value="RT_LTR"/>
    <property type="match status" value="1"/>
</dbReference>
<dbReference type="Gene3D" id="3.10.10.10">
    <property type="entry name" value="HIV Type 1 Reverse Transcriptase, subunit A, domain 1"/>
    <property type="match status" value="1"/>
</dbReference>
<keyword evidence="4" id="KW-0255">Endonuclease</keyword>
<dbReference type="GO" id="GO:0004519">
    <property type="term" value="F:endonuclease activity"/>
    <property type="evidence" value="ECO:0007669"/>
    <property type="project" value="UniProtKB-KW"/>
</dbReference>
<accession>A0A7D9HG49</accession>
<dbReference type="InterPro" id="IPR012337">
    <property type="entry name" value="RNaseH-like_sf"/>
</dbReference>
<dbReference type="CDD" id="cd05481">
    <property type="entry name" value="retropepsin_like_LTR_1"/>
    <property type="match status" value="1"/>
</dbReference>
<dbReference type="AlphaFoldDB" id="A0A7D9HG49"/>
<dbReference type="InterPro" id="IPR041588">
    <property type="entry name" value="Integrase_H2C2"/>
</dbReference>
<sequence>MSKASEKEQCAAFRYVIGQDGRDIYNTMKFTEAQTDKIDVLFAKFDEYCEPRRNTIMERYKFNTRVQRDDETADQYVTELKLLAKNCNFGSLEDELIRDRVVYGIKSERVRERLLRERELTLDKALEVSQINEQSEEQLKVLNDVQSVKAIGKHNKSGNYRSKLDANRRRDFKHNGGNKQEQVSCCGKCGKSHPAKQCPAFGKKCFKCDKKNHFAKFCKSKKIHAVDKASTDDEPLFIGAVNSIHNEENVFKTLLIEGNEIKFKIDTGSQANIIPLPTFEKMKLKQTRLERPTAKLTSYTGDYLPVVGECNLKCNNKTLKFFVVKTGQVPIIGLKASQELNLIKIIMNVNNVIGQSAETIHEKFPKVFQGLGCLKNPYHIEVDPTIIPVVSPLRSTPVALRERLRSSLDDMEEKGVVEKVDGPTEWVNSTVIIEKPNSDKLRICLDPRPLNEAIKREHFKMPTIEEITTRVAGARVFSKLDANHGYWQIPLDEESRLLTTFNTPFGRYCYKRMPFGIKSAQEVFQKRMCQSFGDLEGVETDVDDILVWGATVEEHDERLMNTLQRCEEINLTLNKEKCEFRVKEVTYIGHKLTREGVKPDEQKVKAIKQMPPPEDKKGAERLLGTVNYLAKFIPNMSTIMQPIREVMKSGVEFQWGGAQEKAFQEVKEILTKAPVLAYYDVKKPVTVTCDASKSGLGAALLQDDKPVAFASRALTDAETRYAQIEKELLAVVFAFEKFNQYTYARAVEVETDHKPLVSIVKKSLTSAPPRLQRMLLRLQRYDFTLKYRPGKEMIIADTLSRAYLTDDDVDSSKMNEELECYVHTVTSRMPVSEERLEQIKKETAIDQTMKTLFSTIRRGWPETRKQTPCEIQDYWNYRDALSEVDGILLKQDKIIIPLSMRGKMLERIHESHMGIEKSKRRARDIMFWPRMNEQIEAVVSKCQTCQEYQMSNPKEPMVQGTIPSRPWEMVATDLFQWEQNNYLVVADYYSRYIEVVKLENTTSRTVVNHMKSIFARHGIPSVVRSDNGPQYTATEYKQFAQKWNFEHQTSSPYYPKSNGLAEKAVQIVKLYLSKAKQDGKDPYLSLLEYCNTPIGNVASPAQILMSGRLRSHLPTTPNQLQPKVVDPERMKEKFEEKQRKQKRYYDRGSTELPAMQEGETVRVQVQNKWKPAVIKEKLETPRSYIIQTPNGQRFRRNRNHIIKQKYGVQISRQWEPIEDFQPDSARKVCEEQVSEPSTGQYYKTRSGRLSKPPERFQAC</sequence>
<name>A0A7D9HG49_PARCT</name>
<keyword evidence="1" id="KW-0808">Transferase</keyword>
<dbReference type="OrthoDB" id="5968803at2759"/>
<protein>
    <submittedName>
        <fullName evidence="7">Transposon Ty3-G Gag-Pol poly</fullName>
    </submittedName>
</protein>
<dbReference type="Pfam" id="PF17921">
    <property type="entry name" value="Integrase_H2C2"/>
    <property type="match status" value="1"/>
</dbReference>
<dbReference type="Gene3D" id="3.30.420.10">
    <property type="entry name" value="Ribonuclease H-like superfamily/Ribonuclease H"/>
    <property type="match status" value="1"/>
</dbReference>
<comment type="caution">
    <text evidence="7">The sequence shown here is derived from an EMBL/GenBank/DDBJ whole genome shotgun (WGS) entry which is preliminary data.</text>
</comment>
<dbReference type="InterPro" id="IPR043128">
    <property type="entry name" value="Rev_trsase/Diguanyl_cyclase"/>
</dbReference>
<evidence type="ECO:0000256" key="1">
    <source>
        <dbReference type="ARBA" id="ARBA00022679"/>
    </source>
</evidence>
<dbReference type="InterPro" id="IPR021109">
    <property type="entry name" value="Peptidase_aspartic_dom_sf"/>
</dbReference>
<dbReference type="Gene3D" id="2.40.70.10">
    <property type="entry name" value="Acid Proteases"/>
    <property type="match status" value="1"/>
</dbReference>
<dbReference type="GO" id="GO:0003676">
    <property type="term" value="F:nucleic acid binding"/>
    <property type="evidence" value="ECO:0007669"/>
    <property type="project" value="InterPro"/>
</dbReference>
<dbReference type="Gene3D" id="1.10.340.70">
    <property type="match status" value="1"/>
</dbReference>
<keyword evidence="3" id="KW-0540">Nuclease</keyword>
<keyword evidence="5" id="KW-0511">Multifunctional enzyme</keyword>
<dbReference type="CDD" id="cd09274">
    <property type="entry name" value="RNase_HI_RT_Ty3"/>
    <property type="match status" value="1"/>
</dbReference>
<evidence type="ECO:0000256" key="6">
    <source>
        <dbReference type="SAM" id="MobiDB-lite"/>
    </source>
</evidence>
<keyword evidence="4" id="KW-0378">Hydrolase</keyword>
<evidence type="ECO:0000256" key="4">
    <source>
        <dbReference type="ARBA" id="ARBA00022759"/>
    </source>
</evidence>
<dbReference type="Pfam" id="PF00665">
    <property type="entry name" value="rve"/>
    <property type="match status" value="1"/>
</dbReference>
<keyword evidence="2" id="KW-0548">Nucleotidyltransferase</keyword>
<dbReference type="GO" id="GO:0016779">
    <property type="term" value="F:nucleotidyltransferase activity"/>
    <property type="evidence" value="ECO:0007669"/>
    <property type="project" value="UniProtKB-KW"/>
</dbReference>